<dbReference type="Pfam" id="PF13966">
    <property type="entry name" value="zf-RVT"/>
    <property type="match status" value="1"/>
</dbReference>
<feature type="domain" description="Reverse transcriptase zinc-binding" evidence="1">
    <location>
        <begin position="201"/>
        <end position="282"/>
    </location>
</feature>
<gene>
    <name evidence="2" type="ORF">OSB04_un000429</name>
</gene>
<evidence type="ECO:0000313" key="3">
    <source>
        <dbReference type="Proteomes" id="UP001172457"/>
    </source>
</evidence>
<accession>A0AA38S693</accession>
<dbReference type="Proteomes" id="UP001172457">
    <property type="component" value="Unassembled WGS sequence"/>
</dbReference>
<protein>
    <recommendedName>
        <fullName evidence="1">Reverse transcriptase zinc-binding domain-containing protein</fullName>
    </recommendedName>
</protein>
<sequence length="338" mass="39708">MVVVVVVGMVLARRHRVEFRELHPPIARANFARCRGVRLYLVEKIEKNFARCRGVHRVCRRQTPFADVFNEAIADGLRCTNFWINNIELNYTAPNKVLNILESPRRRFFWGDSDNTKKISWVVWNKILRDKKNGGSGIGSLKALNLAMLSRWWWREKMEPNANWKMVVDNCVVQRGQEQKRDNMNNWRWQLEESGRFTVCSIRSLIDNRSLPPADQKTQWVKWVTSKVNIHLWRTLNDYLPTMDNLTKRGVTIPSGTCKSCNVKAECLNHVFGGCSTAKVDWWPVNEESVSGMWENIDKDVGLKRKVRRVIAAAFFWTLWIQRNSKVFKDNMKRERNR</sequence>
<keyword evidence="3" id="KW-1185">Reference proteome</keyword>
<organism evidence="2 3">
    <name type="scientific">Centaurea solstitialis</name>
    <name type="common">yellow star-thistle</name>
    <dbReference type="NCBI Taxonomy" id="347529"/>
    <lineage>
        <taxon>Eukaryota</taxon>
        <taxon>Viridiplantae</taxon>
        <taxon>Streptophyta</taxon>
        <taxon>Embryophyta</taxon>
        <taxon>Tracheophyta</taxon>
        <taxon>Spermatophyta</taxon>
        <taxon>Magnoliopsida</taxon>
        <taxon>eudicotyledons</taxon>
        <taxon>Gunneridae</taxon>
        <taxon>Pentapetalae</taxon>
        <taxon>asterids</taxon>
        <taxon>campanulids</taxon>
        <taxon>Asterales</taxon>
        <taxon>Asteraceae</taxon>
        <taxon>Carduoideae</taxon>
        <taxon>Cardueae</taxon>
        <taxon>Centaureinae</taxon>
        <taxon>Centaurea</taxon>
    </lineage>
</organism>
<proteinExistence type="predicted"/>
<dbReference type="PANTHER" id="PTHR33116:SF77">
    <property type="entry name" value="RNA-DIRECTED DNA POLYMERASE"/>
    <property type="match status" value="1"/>
</dbReference>
<name>A0AA38S693_9ASTR</name>
<dbReference type="PANTHER" id="PTHR33116">
    <property type="entry name" value="REVERSE TRANSCRIPTASE ZINC-BINDING DOMAIN-CONTAINING PROTEIN-RELATED-RELATED"/>
    <property type="match status" value="1"/>
</dbReference>
<evidence type="ECO:0000313" key="2">
    <source>
        <dbReference type="EMBL" id="KAJ9536394.1"/>
    </source>
</evidence>
<evidence type="ECO:0000259" key="1">
    <source>
        <dbReference type="Pfam" id="PF13966"/>
    </source>
</evidence>
<comment type="caution">
    <text evidence="2">The sequence shown here is derived from an EMBL/GenBank/DDBJ whole genome shotgun (WGS) entry which is preliminary data.</text>
</comment>
<dbReference type="InterPro" id="IPR026960">
    <property type="entry name" value="RVT-Znf"/>
</dbReference>
<reference evidence="2" key="1">
    <citation type="submission" date="2023-03" db="EMBL/GenBank/DDBJ databases">
        <title>Chromosome-scale reference genome and RAD-based genetic map of yellow starthistle (Centaurea solstitialis) reveal putative structural variation and QTLs associated with invader traits.</title>
        <authorList>
            <person name="Reatini B."/>
            <person name="Cang F.A."/>
            <person name="Jiang Q."/>
            <person name="Mckibben M.T.W."/>
            <person name="Barker M.S."/>
            <person name="Rieseberg L.H."/>
            <person name="Dlugosch K.M."/>
        </authorList>
    </citation>
    <scope>NUCLEOTIDE SEQUENCE</scope>
    <source>
        <strain evidence="2">CAN-66</strain>
        <tissue evidence="2">Leaf</tissue>
    </source>
</reference>
<dbReference type="AlphaFoldDB" id="A0AA38S693"/>
<dbReference type="EMBL" id="JARYMX010000027">
    <property type="protein sequence ID" value="KAJ9536394.1"/>
    <property type="molecule type" value="Genomic_DNA"/>
</dbReference>